<proteinExistence type="predicted"/>
<feature type="region of interest" description="Disordered" evidence="1">
    <location>
        <begin position="108"/>
        <end position="287"/>
    </location>
</feature>
<feature type="compositionally biased region" description="Polar residues" evidence="1">
    <location>
        <begin position="210"/>
        <end position="221"/>
    </location>
</feature>
<reference evidence="2" key="1">
    <citation type="submission" date="2020-07" db="EMBL/GenBank/DDBJ databases">
        <authorList>
            <person name="Lin J."/>
        </authorList>
    </citation>
    <scope>NUCLEOTIDE SEQUENCE</scope>
</reference>
<gene>
    <name evidence="2" type="ORF">CB5_LOCUS18817</name>
</gene>
<protein>
    <recommendedName>
        <fullName evidence="3">Vegetative cell wall protein gp1-like</fullName>
    </recommendedName>
</protein>
<dbReference type="EMBL" id="LR862153">
    <property type="protein sequence ID" value="CAD1835606.1"/>
    <property type="molecule type" value="Genomic_DNA"/>
</dbReference>
<name>A0A6V7PY88_ANACO</name>
<organism evidence="2">
    <name type="scientific">Ananas comosus var. bracteatus</name>
    <name type="common">red pineapple</name>
    <dbReference type="NCBI Taxonomy" id="296719"/>
    <lineage>
        <taxon>Eukaryota</taxon>
        <taxon>Viridiplantae</taxon>
        <taxon>Streptophyta</taxon>
        <taxon>Embryophyta</taxon>
        <taxon>Tracheophyta</taxon>
        <taxon>Spermatophyta</taxon>
        <taxon>Magnoliopsida</taxon>
        <taxon>Liliopsida</taxon>
        <taxon>Poales</taxon>
        <taxon>Bromeliaceae</taxon>
        <taxon>Bromelioideae</taxon>
        <taxon>Ananas</taxon>
    </lineage>
</organism>
<dbReference type="AlphaFoldDB" id="A0A6V7PY88"/>
<sequence>MEQTCKTWNPELSKVHPNALFAFSSHSTFRSIPSRQQVDSKRSSTLEFREFTSLHLLYYFMVSSSGFDLDIMAGQGTCRAGFRWVLRRDNLVVLVGCREPELHHPVAEIQLRRPPPPAPTTPERRRSYPCSLRPPCVSPDRADSSSGFAGGHPSPAAAPPAVNSRDLPRASPSVAAHRRPPPEAPAAAQTRCGPRPSPCGLRVSPPPMAGSTTFPSASGDRSSPPGAPPTAALPPQTGATREQLWVGSPSLRHQLPPAAGQYPARTSRTCRSHSCRSANRPAAGDQP</sequence>
<evidence type="ECO:0008006" key="3">
    <source>
        <dbReference type="Google" id="ProtNLM"/>
    </source>
</evidence>
<evidence type="ECO:0000256" key="1">
    <source>
        <dbReference type="SAM" id="MobiDB-lite"/>
    </source>
</evidence>
<accession>A0A6V7PY88</accession>
<feature type="compositionally biased region" description="Low complexity" evidence="1">
    <location>
        <begin position="144"/>
        <end position="161"/>
    </location>
</feature>
<evidence type="ECO:0000313" key="2">
    <source>
        <dbReference type="EMBL" id="CAD1835606.1"/>
    </source>
</evidence>